<evidence type="ECO:0000313" key="3">
    <source>
        <dbReference type="EMBL" id="KIA77121.1"/>
    </source>
</evidence>
<feature type="signal peptide" evidence="2">
    <location>
        <begin position="1"/>
        <end position="27"/>
    </location>
</feature>
<proteinExistence type="predicted"/>
<dbReference type="EMBL" id="JSAM01000090">
    <property type="protein sequence ID" value="KIA77121.1"/>
    <property type="molecule type" value="Genomic_DNA"/>
</dbReference>
<dbReference type="PATRIC" id="fig|83552.4.peg.1711"/>
<reference evidence="3 4" key="1">
    <citation type="journal article" date="2014" name="Mol. Biol. Evol.">
        <title>Massive expansion of Ubiquitination-related gene families within the Chlamydiae.</title>
        <authorList>
            <person name="Domman D."/>
            <person name="Collingro A."/>
            <person name="Lagkouvardos I."/>
            <person name="Gehre L."/>
            <person name="Weinmaier T."/>
            <person name="Rattei T."/>
            <person name="Subtil A."/>
            <person name="Horn M."/>
        </authorList>
    </citation>
    <scope>NUCLEOTIDE SEQUENCE [LARGE SCALE GENOMIC DNA]</scope>
    <source>
        <strain evidence="3 4">OEW1</strain>
    </source>
</reference>
<keyword evidence="1" id="KW-0812">Transmembrane</keyword>
<keyword evidence="2" id="KW-0732">Signal</keyword>
<evidence type="ECO:0000313" key="4">
    <source>
        <dbReference type="Proteomes" id="UP000031307"/>
    </source>
</evidence>
<dbReference type="Proteomes" id="UP000031307">
    <property type="component" value="Unassembled WGS sequence"/>
</dbReference>
<dbReference type="AlphaFoldDB" id="A0A0C1C0H1"/>
<accession>A0A0C1C0H1</accession>
<keyword evidence="1" id="KW-1133">Transmembrane helix</keyword>
<name>A0A0C1C0H1_9BACT</name>
<feature type="chain" id="PRO_5002147539" evidence="2">
    <location>
        <begin position="28"/>
        <end position="234"/>
    </location>
</feature>
<protein>
    <submittedName>
        <fullName evidence="3">Uncharacterized protein</fullName>
    </submittedName>
</protein>
<gene>
    <name evidence="3" type="ORF">DB43_GU00140</name>
</gene>
<sequence>MMKSFFYVCLSCMTACFFLIHPITIQANEFHNDDAYTEAYEEDSDKDICDNSCERPKTNIKKYLLSAVLLAAATGAGTYYIGRDSKDPEIKVVKPVNPVCPECPTDCACPTCPDCPTCPPDNLDDDLRIQFFFHGDTIGSNTIELTYAFVDPNGNYYNSSITLPPNGAGVYVYTQLFPLTGIWRIIIIGINGQSPVSQSVVRVNVSTVNLGTLVDQVFNTLNPGNTESVNFTIP</sequence>
<keyword evidence="1" id="KW-0472">Membrane</keyword>
<feature type="transmembrane region" description="Helical" evidence="1">
    <location>
        <begin position="63"/>
        <end position="81"/>
    </location>
</feature>
<evidence type="ECO:0000256" key="1">
    <source>
        <dbReference type="SAM" id="Phobius"/>
    </source>
</evidence>
<evidence type="ECO:0000256" key="2">
    <source>
        <dbReference type="SAM" id="SignalP"/>
    </source>
</evidence>
<dbReference type="RefSeq" id="WP_006342587.1">
    <property type="nucleotide sequence ID" value="NZ_JASBUT010000035.1"/>
</dbReference>
<comment type="caution">
    <text evidence="3">The sequence shown here is derived from an EMBL/GenBank/DDBJ whole genome shotgun (WGS) entry which is preliminary data.</text>
</comment>
<organism evidence="3 4">
    <name type="scientific">Parachlamydia acanthamoebae</name>
    <dbReference type="NCBI Taxonomy" id="83552"/>
    <lineage>
        <taxon>Bacteria</taxon>
        <taxon>Pseudomonadati</taxon>
        <taxon>Chlamydiota</taxon>
        <taxon>Chlamydiia</taxon>
        <taxon>Parachlamydiales</taxon>
        <taxon>Parachlamydiaceae</taxon>
        <taxon>Parachlamydia</taxon>
    </lineage>
</organism>